<protein>
    <recommendedName>
        <fullName evidence="7">cAMP-dependent protein kinase type II regulatory subunit</fullName>
    </recommendedName>
</protein>
<feature type="compositionally biased region" description="Acidic residues" evidence="8">
    <location>
        <begin position="56"/>
        <end position="66"/>
    </location>
</feature>
<dbReference type="PROSITE" id="PS50042">
    <property type="entry name" value="CNMP_BINDING_3"/>
    <property type="match status" value="2"/>
</dbReference>
<evidence type="ECO:0000256" key="8">
    <source>
        <dbReference type="SAM" id="MobiDB-lite"/>
    </source>
</evidence>
<dbReference type="Gene3D" id="1.20.890.10">
    <property type="entry name" value="cAMP-dependent protein kinase regulatory subunit, dimerization-anchoring domain"/>
    <property type="match status" value="1"/>
</dbReference>
<feature type="domain" description="Cyclic nucleotide-binding" evidence="9">
    <location>
        <begin position="242"/>
        <end position="363"/>
    </location>
</feature>
<dbReference type="CDD" id="cd12099">
    <property type="entry name" value="DD_RII_PKA"/>
    <property type="match status" value="1"/>
</dbReference>
<keyword evidence="2" id="KW-0597">Phosphoprotein</keyword>
<dbReference type="InterPro" id="IPR018488">
    <property type="entry name" value="cNMP-bd_CS"/>
</dbReference>
<evidence type="ECO:0000313" key="10">
    <source>
        <dbReference type="Proteomes" id="UP000050795"/>
    </source>
</evidence>
<dbReference type="InterPro" id="IPR012198">
    <property type="entry name" value="cAMP_dep_PK_reg_su"/>
</dbReference>
<evidence type="ECO:0000259" key="9">
    <source>
        <dbReference type="PROSITE" id="PS50042"/>
    </source>
</evidence>
<evidence type="ECO:0000313" key="11">
    <source>
        <dbReference type="WBParaSite" id="TREG1_94910.1"/>
    </source>
</evidence>
<dbReference type="CDD" id="cd00038">
    <property type="entry name" value="CAP_ED"/>
    <property type="match status" value="2"/>
</dbReference>
<dbReference type="SMART" id="SM00394">
    <property type="entry name" value="RIIa"/>
    <property type="match status" value="1"/>
</dbReference>
<evidence type="ECO:0000256" key="3">
    <source>
        <dbReference type="ARBA" id="ARBA00022566"/>
    </source>
</evidence>
<dbReference type="Pfam" id="PF02197">
    <property type="entry name" value="RIIa"/>
    <property type="match status" value="1"/>
</dbReference>
<evidence type="ECO:0000256" key="7">
    <source>
        <dbReference type="ARBA" id="ARBA00067959"/>
    </source>
</evidence>
<evidence type="ECO:0000256" key="5">
    <source>
        <dbReference type="ARBA" id="ARBA00022741"/>
    </source>
</evidence>
<dbReference type="PANTHER" id="PTHR11635:SF152">
    <property type="entry name" value="CAMP-DEPENDENT PROTEIN KINASE TYPE I REGULATORY SUBUNIT-RELATED"/>
    <property type="match status" value="1"/>
</dbReference>
<dbReference type="InterPro" id="IPR018490">
    <property type="entry name" value="cNMP-bd_dom_sf"/>
</dbReference>
<dbReference type="InterPro" id="IPR014710">
    <property type="entry name" value="RmlC-like_jellyroll"/>
</dbReference>
<dbReference type="WBParaSite" id="TREG1_94910.1">
    <property type="protein sequence ID" value="TREG1_94910.1"/>
    <property type="gene ID" value="TREG1_94910"/>
</dbReference>
<dbReference type="Proteomes" id="UP000050795">
    <property type="component" value="Unassembled WGS sequence"/>
</dbReference>
<dbReference type="GO" id="GO:0004862">
    <property type="term" value="F:cAMP-dependent protein kinase inhibitor activity"/>
    <property type="evidence" value="ECO:0007669"/>
    <property type="project" value="TreeGrafter"/>
</dbReference>
<evidence type="ECO:0000256" key="1">
    <source>
        <dbReference type="ARBA" id="ARBA00005753"/>
    </source>
</evidence>
<dbReference type="GO" id="GO:0005952">
    <property type="term" value="C:cAMP-dependent protein kinase complex"/>
    <property type="evidence" value="ECO:0007669"/>
    <property type="project" value="InterPro"/>
</dbReference>
<dbReference type="InterPro" id="IPR003117">
    <property type="entry name" value="cAMP_dep_PK_reg_su_I/II_a/b"/>
</dbReference>
<dbReference type="PIRSF" id="PIRSF000548">
    <property type="entry name" value="PK_regulatory"/>
    <property type="match status" value="1"/>
</dbReference>
<dbReference type="PROSITE" id="PS00888">
    <property type="entry name" value="CNMP_BINDING_1"/>
    <property type="match status" value="2"/>
</dbReference>
<reference evidence="11" key="2">
    <citation type="submission" date="2023-11" db="UniProtKB">
        <authorList>
            <consortium name="WormBaseParasite"/>
        </authorList>
    </citation>
    <scope>IDENTIFICATION</scope>
</reference>
<dbReference type="PANTHER" id="PTHR11635">
    <property type="entry name" value="CAMP-DEPENDENT PROTEIN KINASE REGULATORY CHAIN"/>
    <property type="match status" value="1"/>
</dbReference>
<evidence type="ECO:0000256" key="4">
    <source>
        <dbReference type="ARBA" id="ARBA00022737"/>
    </source>
</evidence>
<keyword evidence="6" id="KW-0114">cAMP</keyword>
<feature type="domain" description="Cyclic nucleotide-binding" evidence="9">
    <location>
        <begin position="120"/>
        <end position="239"/>
    </location>
</feature>
<dbReference type="AlphaFoldDB" id="A0A183VVW7"/>
<name>A0A183VVW7_TRIRE</name>
<dbReference type="GO" id="GO:0034236">
    <property type="term" value="F:protein kinase A catalytic subunit binding"/>
    <property type="evidence" value="ECO:0007669"/>
    <property type="project" value="TreeGrafter"/>
</dbReference>
<dbReference type="InterPro" id="IPR050503">
    <property type="entry name" value="cAMP-dep_PK_reg_su-like"/>
</dbReference>
<dbReference type="Gene3D" id="2.60.120.10">
    <property type="entry name" value="Jelly Rolls"/>
    <property type="match status" value="2"/>
</dbReference>
<dbReference type="FunFam" id="2.60.120.10:FF:000017">
    <property type="entry name" value="cAMP-dependent protein kinase type II regulatory subunit"/>
    <property type="match status" value="1"/>
</dbReference>
<comment type="similarity">
    <text evidence="1">Belongs to the cAMP-dependent kinase regulatory chain family.</text>
</comment>
<dbReference type="Pfam" id="PF00027">
    <property type="entry name" value="cNMP_binding"/>
    <property type="match status" value="2"/>
</dbReference>
<dbReference type="SUPFAM" id="SSF51206">
    <property type="entry name" value="cAMP-binding domain-like"/>
    <property type="match status" value="2"/>
</dbReference>
<keyword evidence="5" id="KW-0547">Nucleotide-binding</keyword>
<dbReference type="OrthoDB" id="417078at2759"/>
<evidence type="ECO:0000256" key="6">
    <source>
        <dbReference type="ARBA" id="ARBA00023149"/>
    </source>
</evidence>
<dbReference type="InterPro" id="IPR000595">
    <property type="entry name" value="cNMP-bd_dom"/>
</dbReference>
<feature type="region of interest" description="Disordered" evidence="8">
    <location>
        <begin position="45"/>
        <end position="105"/>
    </location>
</feature>
<sequence>MTKDEVVVPPGLRELLQELTVSILRERPVDLIQFAIDFLTMKKAAAENRPNKSSADTDEEDDDEAEPMPIPPQRATRRAGVAAESYDPEKDDSASTVKVVHPKTEEQRHRLTQATKDILLFRCLDDDQMKDVIDAMFERHVSPGEKVITLGEDGDNFYVIEKGVYDIIVKVGNEEKTVGKYENKGSFGELALMYNTPRAATILAKTEGVVWAMTREVFRSIVLKKAFEKRRLYEELLNQVPILESLSAYERMSIADALRTKIFEAGEQVIKQGDPGDEMFFVEEGKVRIKMKRTGETEEKEVAVIEKGGYFGELALLTSHPRAASAYADCRTKLAVLDVGSFERLLGPCLDILRRNIDDYEAKLKNIFGSLDKVPELRR</sequence>
<dbReference type="GO" id="GO:0030552">
    <property type="term" value="F:cAMP binding"/>
    <property type="evidence" value="ECO:0007669"/>
    <property type="project" value="UniProtKB-KW"/>
</dbReference>
<keyword evidence="4" id="KW-0677">Repeat</keyword>
<accession>A0A183VVW7</accession>
<keyword evidence="10" id="KW-1185">Reference proteome</keyword>
<dbReference type="SMART" id="SM00100">
    <property type="entry name" value="cNMP"/>
    <property type="match status" value="2"/>
</dbReference>
<reference evidence="10" key="1">
    <citation type="submission" date="2022-06" db="EMBL/GenBank/DDBJ databases">
        <authorList>
            <person name="Berger JAMES D."/>
            <person name="Berger JAMES D."/>
        </authorList>
    </citation>
    <scope>NUCLEOTIDE SEQUENCE [LARGE SCALE GENOMIC DNA]</scope>
</reference>
<dbReference type="SUPFAM" id="SSF47391">
    <property type="entry name" value="Dimerization-anchoring domain of cAMP-dependent PK regulatory subunit"/>
    <property type="match status" value="1"/>
</dbReference>
<dbReference type="PROSITE" id="PS00889">
    <property type="entry name" value="CNMP_BINDING_2"/>
    <property type="match status" value="2"/>
</dbReference>
<dbReference type="PRINTS" id="PR00103">
    <property type="entry name" value="CAMPKINASE"/>
</dbReference>
<organism evidence="10 11">
    <name type="scientific">Trichobilharzia regenti</name>
    <name type="common">Nasal bird schistosome</name>
    <dbReference type="NCBI Taxonomy" id="157069"/>
    <lineage>
        <taxon>Eukaryota</taxon>
        <taxon>Metazoa</taxon>
        <taxon>Spiralia</taxon>
        <taxon>Lophotrochozoa</taxon>
        <taxon>Platyhelminthes</taxon>
        <taxon>Trematoda</taxon>
        <taxon>Digenea</taxon>
        <taxon>Strigeidida</taxon>
        <taxon>Schistosomatoidea</taxon>
        <taxon>Schistosomatidae</taxon>
        <taxon>Trichobilharzia</taxon>
    </lineage>
</organism>
<keyword evidence="3" id="KW-0116">cAMP-binding</keyword>
<dbReference type="FunFam" id="2.60.120.10:FF:000108">
    <property type="entry name" value="cAMP-dependent protein kinase type II regulatory subunit"/>
    <property type="match status" value="1"/>
</dbReference>
<dbReference type="GO" id="GO:0005829">
    <property type="term" value="C:cytosol"/>
    <property type="evidence" value="ECO:0007669"/>
    <property type="project" value="TreeGrafter"/>
</dbReference>
<proteinExistence type="inferred from homology"/>
<evidence type="ECO:0000256" key="2">
    <source>
        <dbReference type="ARBA" id="ARBA00022553"/>
    </source>
</evidence>